<dbReference type="MEROPS" id="M10.A02"/>
<dbReference type="PANTHER" id="PTHR10201:SF321">
    <property type="entry name" value="METALLOENDOPROTEINASE 4-MMP"/>
    <property type="match status" value="1"/>
</dbReference>
<dbReference type="GO" id="GO:0030198">
    <property type="term" value="P:extracellular matrix organization"/>
    <property type="evidence" value="ECO:0007669"/>
    <property type="project" value="TreeGrafter"/>
</dbReference>
<organism evidence="13 14">
    <name type="scientific">Genlisea aurea</name>
    <dbReference type="NCBI Taxonomy" id="192259"/>
    <lineage>
        <taxon>Eukaryota</taxon>
        <taxon>Viridiplantae</taxon>
        <taxon>Streptophyta</taxon>
        <taxon>Embryophyta</taxon>
        <taxon>Tracheophyta</taxon>
        <taxon>Spermatophyta</taxon>
        <taxon>Magnoliopsida</taxon>
        <taxon>eudicotyledons</taxon>
        <taxon>Gunneridae</taxon>
        <taxon>Pentapetalae</taxon>
        <taxon>asterids</taxon>
        <taxon>lamiids</taxon>
        <taxon>Lamiales</taxon>
        <taxon>Lentibulariaceae</taxon>
        <taxon>Genlisea</taxon>
    </lineage>
</organism>
<evidence type="ECO:0000256" key="4">
    <source>
        <dbReference type="ARBA" id="ARBA00022729"/>
    </source>
</evidence>
<dbReference type="GO" id="GO:0004222">
    <property type="term" value="F:metalloendopeptidase activity"/>
    <property type="evidence" value="ECO:0007669"/>
    <property type="project" value="InterPro"/>
</dbReference>
<keyword evidence="7" id="KW-0482">Metalloprotease</keyword>
<evidence type="ECO:0000256" key="7">
    <source>
        <dbReference type="ARBA" id="ARBA00023049"/>
    </source>
</evidence>
<comment type="cofactor">
    <cofactor evidence="9">
        <name>Ca(2+)</name>
        <dbReference type="ChEBI" id="CHEBI:29108"/>
    </cofactor>
    <text evidence="9">Can bind about 5 Ca(2+) ions per subunit.</text>
</comment>
<dbReference type="InterPro" id="IPR021190">
    <property type="entry name" value="Pept_M10A"/>
</dbReference>
<dbReference type="SUPFAM" id="SSF47090">
    <property type="entry name" value="PGBD-like"/>
    <property type="match status" value="1"/>
</dbReference>
<evidence type="ECO:0000256" key="9">
    <source>
        <dbReference type="PIRSR" id="PIRSR621190-2"/>
    </source>
</evidence>
<dbReference type="GO" id="GO:0008270">
    <property type="term" value="F:zinc ion binding"/>
    <property type="evidence" value="ECO:0007669"/>
    <property type="project" value="InterPro"/>
</dbReference>
<dbReference type="GO" id="GO:0006508">
    <property type="term" value="P:proteolysis"/>
    <property type="evidence" value="ECO:0007669"/>
    <property type="project" value="UniProtKB-KW"/>
</dbReference>
<feature type="binding site" evidence="9">
    <location>
        <position position="156"/>
    </location>
    <ligand>
        <name>Ca(2+)</name>
        <dbReference type="ChEBI" id="CHEBI:29108"/>
        <label>3</label>
    </ligand>
</feature>
<keyword evidence="5" id="KW-0378">Hydrolase</keyword>
<dbReference type="SUPFAM" id="SSF55486">
    <property type="entry name" value="Metalloproteases ('zincins'), catalytic domain"/>
    <property type="match status" value="1"/>
</dbReference>
<evidence type="ECO:0000256" key="8">
    <source>
        <dbReference type="ARBA" id="ARBA00023145"/>
    </source>
</evidence>
<dbReference type="InterPro" id="IPR036365">
    <property type="entry name" value="PGBD-like_sf"/>
</dbReference>
<keyword evidence="4" id="KW-0732">Signal</keyword>
<proteinExistence type="inferred from homology"/>
<dbReference type="InterPro" id="IPR001818">
    <property type="entry name" value="Pept_M10_metallopeptidase"/>
</dbReference>
<dbReference type="OrthoDB" id="406838at2759"/>
<dbReference type="Pfam" id="PF01471">
    <property type="entry name" value="PG_binding_1"/>
    <property type="match status" value="1"/>
</dbReference>
<feature type="binding site" evidence="9">
    <location>
        <position position="157"/>
    </location>
    <ligand>
        <name>Ca(2+)</name>
        <dbReference type="ChEBI" id="CHEBI:29108"/>
        <label>3</label>
    </ligand>
</feature>
<keyword evidence="2" id="KW-0645">Protease</keyword>
<dbReference type="GO" id="GO:0031012">
    <property type="term" value="C:extracellular matrix"/>
    <property type="evidence" value="ECO:0007669"/>
    <property type="project" value="InterPro"/>
</dbReference>
<evidence type="ECO:0000256" key="1">
    <source>
        <dbReference type="ARBA" id="ARBA00009614"/>
    </source>
</evidence>
<feature type="binding site" evidence="9">
    <location>
        <position position="164"/>
    </location>
    <ligand>
        <name>Zn(2+)</name>
        <dbReference type="ChEBI" id="CHEBI:29105"/>
        <label>1</label>
    </ligand>
</feature>
<dbReference type="Gene3D" id="3.40.390.10">
    <property type="entry name" value="Collagenase (Catalytic Domain)"/>
    <property type="match status" value="1"/>
</dbReference>
<keyword evidence="3 9" id="KW-0479">Metal-binding</keyword>
<feature type="domain" description="Peptidase M10 metallopeptidase" evidence="11">
    <location>
        <begin position="84"/>
        <end position="170"/>
    </location>
</feature>
<dbReference type="EMBL" id="AUSU01004686">
    <property type="protein sequence ID" value="EPS64661.1"/>
    <property type="molecule type" value="Genomic_DNA"/>
</dbReference>
<dbReference type="Proteomes" id="UP000015453">
    <property type="component" value="Unassembled WGS sequence"/>
</dbReference>
<feature type="binding site" evidence="9">
    <location>
        <position position="149"/>
    </location>
    <ligand>
        <name>Zn(2+)</name>
        <dbReference type="ChEBI" id="CHEBI:29105"/>
        <label>1</label>
    </ligand>
</feature>
<dbReference type="PRINTS" id="PR00138">
    <property type="entry name" value="MATRIXIN"/>
</dbReference>
<feature type="domain" description="Peptidoglycan binding-like" evidence="12">
    <location>
        <begin position="3"/>
        <end position="51"/>
    </location>
</feature>
<evidence type="ECO:0000256" key="10">
    <source>
        <dbReference type="PIRSR" id="PIRSR621190-5"/>
    </source>
</evidence>
<feature type="binding site" description="in inhibited form" evidence="9">
    <location>
        <position position="59"/>
    </location>
    <ligand>
        <name>Zn(2+)</name>
        <dbReference type="ChEBI" id="CHEBI:29105"/>
        <label>2</label>
        <note>catalytic</note>
    </ligand>
</feature>
<keyword evidence="8" id="KW-0865">Zymogen</keyword>
<dbReference type="GO" id="GO:0030574">
    <property type="term" value="P:collagen catabolic process"/>
    <property type="evidence" value="ECO:0007669"/>
    <property type="project" value="TreeGrafter"/>
</dbReference>
<comment type="cofactor">
    <cofactor evidence="9">
        <name>Zn(2+)</name>
        <dbReference type="ChEBI" id="CHEBI:29105"/>
    </cofactor>
    <text evidence="9">Binds 2 Zn(2+) ions per subunit.</text>
</comment>
<evidence type="ECO:0008006" key="15">
    <source>
        <dbReference type="Google" id="ProtNLM"/>
    </source>
</evidence>
<evidence type="ECO:0000313" key="14">
    <source>
        <dbReference type="Proteomes" id="UP000015453"/>
    </source>
</evidence>
<dbReference type="PROSITE" id="PS00546">
    <property type="entry name" value="CYSTEINE_SWITCH"/>
    <property type="match status" value="1"/>
</dbReference>
<keyword evidence="6 9" id="KW-0862">Zinc</keyword>
<name>S8CJ11_9LAMI</name>
<dbReference type="InterPro" id="IPR002477">
    <property type="entry name" value="Peptidoglycan-bd-like"/>
</dbReference>
<feature type="binding site" evidence="9">
    <location>
        <position position="151"/>
    </location>
    <ligand>
        <name>Zn(2+)</name>
        <dbReference type="ChEBI" id="CHEBI:29105"/>
        <label>1</label>
    </ligand>
</feature>
<dbReference type="PANTHER" id="PTHR10201">
    <property type="entry name" value="MATRIX METALLOPROTEINASE"/>
    <property type="match status" value="1"/>
</dbReference>
<dbReference type="Pfam" id="PF00413">
    <property type="entry name" value="Peptidase_M10"/>
    <property type="match status" value="1"/>
</dbReference>
<sequence>MKNRDELKRYFQRFGYLSSGNDSHELIESAIKRYQKTLGLSASGTLDRATVSEINAPRCGVPDVVTAPSRATERYVYFAGKPMWRRNIPMTLTYGFSRENTIASVGREQMRGAFRRAFARWAAVIPVNFEESDDYEFADIKIGFYSGDHGDGESFDGVLGVLAHAFSPESGRYL</sequence>
<accession>S8CJ11</accession>
<evidence type="ECO:0000259" key="11">
    <source>
        <dbReference type="Pfam" id="PF00413"/>
    </source>
</evidence>
<protein>
    <recommendedName>
        <fullName evidence="15">Peptidase metallopeptidase domain-containing protein</fullName>
    </recommendedName>
</protein>
<dbReference type="AlphaFoldDB" id="S8CJ11"/>
<evidence type="ECO:0000256" key="2">
    <source>
        <dbReference type="ARBA" id="ARBA00022670"/>
    </source>
</evidence>
<evidence type="ECO:0000259" key="12">
    <source>
        <dbReference type="Pfam" id="PF01471"/>
    </source>
</evidence>
<keyword evidence="9" id="KW-0106">Calcium</keyword>
<comment type="caution">
    <text evidence="13">The sequence shown here is derived from an EMBL/GenBank/DDBJ whole genome shotgun (WGS) entry which is preliminary data.</text>
</comment>
<dbReference type="InterPro" id="IPR024079">
    <property type="entry name" value="MetalloPept_cat_dom_sf"/>
</dbReference>
<evidence type="ECO:0000256" key="6">
    <source>
        <dbReference type="ARBA" id="ARBA00022833"/>
    </source>
</evidence>
<reference evidence="13 14" key="1">
    <citation type="journal article" date="2013" name="BMC Genomics">
        <title>The miniature genome of a carnivorous plant Genlisea aurea contains a low number of genes and short non-coding sequences.</title>
        <authorList>
            <person name="Leushkin E.V."/>
            <person name="Sutormin R.A."/>
            <person name="Nabieva E.R."/>
            <person name="Penin A.A."/>
            <person name="Kondrashov A.S."/>
            <person name="Logacheva M.D."/>
        </authorList>
    </citation>
    <scope>NUCLEOTIDE SEQUENCE [LARGE SCALE GENOMIC DNA]</scope>
</reference>
<feature type="binding site" evidence="9">
    <location>
        <position position="139"/>
    </location>
    <ligand>
        <name>Ca(2+)</name>
        <dbReference type="ChEBI" id="CHEBI:29108"/>
        <label>2</label>
    </ligand>
</feature>
<evidence type="ECO:0000256" key="5">
    <source>
        <dbReference type="ARBA" id="ARBA00022801"/>
    </source>
</evidence>
<dbReference type="InterPro" id="IPR021158">
    <property type="entry name" value="Pept_M10A_Zn_BS"/>
</dbReference>
<evidence type="ECO:0000256" key="3">
    <source>
        <dbReference type="ARBA" id="ARBA00022723"/>
    </source>
</evidence>
<gene>
    <name evidence="13" type="ORF">M569_10121</name>
</gene>
<comment type="similarity">
    <text evidence="1">Belongs to the peptidase M10A family. Matrix metalloproteinases (MMPs) subfamily.</text>
</comment>
<evidence type="ECO:0000313" key="13">
    <source>
        <dbReference type="EMBL" id="EPS64661.1"/>
    </source>
</evidence>
<keyword evidence="14" id="KW-1185">Reference proteome</keyword>
<feature type="short sequence motif" description="Cysteine switch" evidence="10">
    <location>
        <begin position="57"/>
        <end position="64"/>
    </location>
</feature>